<evidence type="ECO:0008006" key="8">
    <source>
        <dbReference type="Google" id="ProtNLM"/>
    </source>
</evidence>
<dbReference type="Pfam" id="PF00002">
    <property type="entry name" value="7tm_2"/>
    <property type="match status" value="1"/>
</dbReference>
<evidence type="ECO:0000313" key="6">
    <source>
        <dbReference type="EMBL" id="KAG5849352.1"/>
    </source>
</evidence>
<comment type="caution">
    <text evidence="6">The sequence shown here is derived from an EMBL/GenBank/DDBJ whole genome shotgun (WGS) entry which is preliminary data.</text>
</comment>
<evidence type="ECO:0000256" key="4">
    <source>
        <dbReference type="ARBA" id="ARBA00023136"/>
    </source>
</evidence>
<keyword evidence="2 5" id="KW-0812">Transmembrane</keyword>
<dbReference type="AlphaFoldDB" id="A0A9D3MK62"/>
<dbReference type="InterPro" id="IPR000832">
    <property type="entry name" value="GPCR_2_secretin-like"/>
</dbReference>
<reference evidence="6" key="1">
    <citation type="submission" date="2021-01" db="EMBL/GenBank/DDBJ databases">
        <title>A chromosome-scale assembly of European eel, Anguilla anguilla.</title>
        <authorList>
            <person name="Henkel C."/>
            <person name="Jong-Raadsen S.A."/>
            <person name="Dufour S."/>
            <person name="Weltzien F.-A."/>
            <person name="Palstra A.P."/>
            <person name="Pelster B."/>
            <person name="Spaink H.P."/>
            <person name="Van Den Thillart G.E."/>
            <person name="Jansen H."/>
            <person name="Zahm M."/>
            <person name="Klopp C."/>
            <person name="Cedric C."/>
            <person name="Louis A."/>
            <person name="Berthelot C."/>
            <person name="Parey E."/>
            <person name="Roest Crollius H."/>
            <person name="Montfort J."/>
            <person name="Robinson-Rechavi M."/>
            <person name="Bucao C."/>
            <person name="Bouchez O."/>
            <person name="Gislard M."/>
            <person name="Lluch J."/>
            <person name="Milhes M."/>
            <person name="Lampietro C."/>
            <person name="Lopez Roques C."/>
            <person name="Donnadieu C."/>
            <person name="Braasch I."/>
            <person name="Desvignes T."/>
            <person name="Postlethwait J."/>
            <person name="Bobe J."/>
            <person name="Guiguen Y."/>
            <person name="Dirks R."/>
        </authorList>
    </citation>
    <scope>NUCLEOTIDE SEQUENCE</scope>
    <source>
        <strain evidence="6">Tag_6206</strain>
        <tissue evidence="6">Liver</tissue>
    </source>
</reference>
<dbReference type="GO" id="GO:0005886">
    <property type="term" value="C:plasma membrane"/>
    <property type="evidence" value="ECO:0007669"/>
    <property type="project" value="TreeGrafter"/>
</dbReference>
<dbReference type="PANTHER" id="PTHR12011:SF435">
    <property type="entry name" value="ADHESION G PROTEIN-COUPLED RECEPTOR G1-RELATED"/>
    <property type="match status" value="1"/>
</dbReference>
<proteinExistence type="predicted"/>
<feature type="transmembrane region" description="Helical" evidence="5">
    <location>
        <begin position="93"/>
        <end position="114"/>
    </location>
</feature>
<name>A0A9D3MK62_ANGAN</name>
<gene>
    <name evidence="6" type="ORF">ANANG_G00109340</name>
</gene>
<dbReference type="GO" id="GO:0004930">
    <property type="term" value="F:G protein-coupled receptor activity"/>
    <property type="evidence" value="ECO:0007669"/>
    <property type="project" value="InterPro"/>
</dbReference>
<keyword evidence="3 5" id="KW-1133">Transmembrane helix</keyword>
<evidence type="ECO:0000313" key="7">
    <source>
        <dbReference type="Proteomes" id="UP001044222"/>
    </source>
</evidence>
<keyword evidence="7" id="KW-1185">Reference proteome</keyword>
<dbReference type="PANTHER" id="PTHR12011">
    <property type="entry name" value="ADHESION G-PROTEIN COUPLED RECEPTOR"/>
    <property type="match status" value="1"/>
</dbReference>
<organism evidence="6 7">
    <name type="scientific">Anguilla anguilla</name>
    <name type="common">European freshwater eel</name>
    <name type="synonym">Muraena anguilla</name>
    <dbReference type="NCBI Taxonomy" id="7936"/>
    <lineage>
        <taxon>Eukaryota</taxon>
        <taxon>Metazoa</taxon>
        <taxon>Chordata</taxon>
        <taxon>Craniata</taxon>
        <taxon>Vertebrata</taxon>
        <taxon>Euteleostomi</taxon>
        <taxon>Actinopterygii</taxon>
        <taxon>Neopterygii</taxon>
        <taxon>Teleostei</taxon>
        <taxon>Anguilliformes</taxon>
        <taxon>Anguillidae</taxon>
        <taxon>Anguilla</taxon>
    </lineage>
</organism>
<dbReference type="Proteomes" id="UP001044222">
    <property type="component" value="Unassembled WGS sequence"/>
</dbReference>
<dbReference type="GO" id="GO:0007189">
    <property type="term" value="P:adenylate cyclase-activating G protein-coupled receptor signaling pathway"/>
    <property type="evidence" value="ECO:0007669"/>
    <property type="project" value="TreeGrafter"/>
</dbReference>
<feature type="transmembrane region" description="Helical" evidence="5">
    <location>
        <begin position="63"/>
        <end position="87"/>
    </location>
</feature>
<accession>A0A9D3MK62</accession>
<dbReference type="Gene3D" id="1.20.1070.10">
    <property type="entry name" value="Rhodopsin 7-helix transmembrane proteins"/>
    <property type="match status" value="1"/>
</dbReference>
<evidence type="ECO:0000256" key="5">
    <source>
        <dbReference type="SAM" id="Phobius"/>
    </source>
</evidence>
<evidence type="ECO:0000256" key="3">
    <source>
        <dbReference type="ARBA" id="ARBA00022989"/>
    </source>
</evidence>
<evidence type="ECO:0000256" key="1">
    <source>
        <dbReference type="ARBA" id="ARBA00004141"/>
    </source>
</evidence>
<sequence length="137" mass="14956">MRYLGILSASVSRQVLDQGHLEGHPNPLHHQCELLSGGCVRGPGDAEPGPADAPHAEGVGKKWITFLSIWGLSCLFGCTWGLGLLLLGPPSRVATFLFCIINSLQGFLLLVRYFMLEWIKKRKSDEEHQSTGSSVCP</sequence>
<comment type="subcellular location">
    <subcellularLocation>
        <location evidence="1">Membrane</location>
        <topology evidence="1">Multi-pass membrane protein</topology>
    </subcellularLocation>
</comment>
<keyword evidence="4 5" id="KW-0472">Membrane</keyword>
<protein>
    <recommendedName>
        <fullName evidence="8">G-protein coupled receptors family 2 profile 2 domain-containing protein</fullName>
    </recommendedName>
</protein>
<dbReference type="EMBL" id="JAFIRN010000005">
    <property type="protein sequence ID" value="KAG5849352.1"/>
    <property type="molecule type" value="Genomic_DNA"/>
</dbReference>
<evidence type="ECO:0000256" key="2">
    <source>
        <dbReference type="ARBA" id="ARBA00022692"/>
    </source>
</evidence>